<reference evidence="3" key="1">
    <citation type="submission" date="2017-09" db="EMBL/GenBank/DDBJ databases">
        <title>Depth-based differentiation of microbial function through sediment-hosted aquifers and enrichment of novel symbionts in the deep terrestrial subsurface.</title>
        <authorList>
            <person name="Probst A.J."/>
            <person name="Ladd B."/>
            <person name="Jarett J.K."/>
            <person name="Geller-Mcgrath D.E."/>
            <person name="Sieber C.M.K."/>
            <person name="Emerson J.B."/>
            <person name="Anantharaman K."/>
            <person name="Thomas B.C."/>
            <person name="Malmstrom R."/>
            <person name="Stieglmeier M."/>
            <person name="Klingl A."/>
            <person name="Woyke T."/>
            <person name="Ryan C.M."/>
            <person name="Banfield J.F."/>
        </authorList>
    </citation>
    <scope>NUCLEOTIDE SEQUENCE [LARGE SCALE GENOMIC DNA]</scope>
</reference>
<gene>
    <name evidence="2" type="ORF">COU01_00850</name>
</gene>
<dbReference type="AlphaFoldDB" id="A0A2H0V0J4"/>
<protein>
    <recommendedName>
        <fullName evidence="1">Transcription regulator TrmB N-terminal domain-containing protein</fullName>
    </recommendedName>
</protein>
<dbReference type="InterPro" id="IPR036390">
    <property type="entry name" value="WH_DNA-bd_sf"/>
</dbReference>
<name>A0A2H0V0J4_9BACT</name>
<organism evidence="2 3">
    <name type="scientific">Candidatus Falkowbacteria bacterium CG10_big_fil_rev_8_21_14_0_10_44_15</name>
    <dbReference type="NCBI Taxonomy" id="1974569"/>
    <lineage>
        <taxon>Bacteria</taxon>
        <taxon>Candidatus Falkowiibacteriota</taxon>
    </lineage>
</organism>
<feature type="domain" description="Transcription regulator TrmB N-terminal" evidence="1">
    <location>
        <begin position="10"/>
        <end position="72"/>
    </location>
</feature>
<sequence>MTPRQILQKLEKFGFTPPQARLYLCGLQLGPVLMKPLAQTAQVSRSTAYYLMAELERRNFFTSRKVGKRVYYQAALPAKLLAMTQDRERLITDLLPTLQTITRS</sequence>
<evidence type="ECO:0000313" key="3">
    <source>
        <dbReference type="Proteomes" id="UP000228510"/>
    </source>
</evidence>
<evidence type="ECO:0000259" key="1">
    <source>
        <dbReference type="Pfam" id="PF01978"/>
    </source>
</evidence>
<dbReference type="SUPFAM" id="SSF46785">
    <property type="entry name" value="Winged helix' DNA-binding domain"/>
    <property type="match status" value="1"/>
</dbReference>
<dbReference type="Gene3D" id="1.10.10.10">
    <property type="entry name" value="Winged helix-like DNA-binding domain superfamily/Winged helix DNA-binding domain"/>
    <property type="match status" value="1"/>
</dbReference>
<dbReference type="Pfam" id="PF01978">
    <property type="entry name" value="TrmB"/>
    <property type="match status" value="1"/>
</dbReference>
<accession>A0A2H0V0J4</accession>
<dbReference type="EMBL" id="PFAT01000014">
    <property type="protein sequence ID" value="PIR92604.1"/>
    <property type="molecule type" value="Genomic_DNA"/>
</dbReference>
<comment type="caution">
    <text evidence="2">The sequence shown here is derived from an EMBL/GenBank/DDBJ whole genome shotgun (WGS) entry which is preliminary data.</text>
</comment>
<evidence type="ECO:0000313" key="2">
    <source>
        <dbReference type="EMBL" id="PIR92604.1"/>
    </source>
</evidence>
<dbReference type="InterPro" id="IPR002831">
    <property type="entry name" value="Tscrpt_reg_TrmB_N"/>
</dbReference>
<dbReference type="Proteomes" id="UP000228510">
    <property type="component" value="Unassembled WGS sequence"/>
</dbReference>
<dbReference type="InterPro" id="IPR036388">
    <property type="entry name" value="WH-like_DNA-bd_sf"/>
</dbReference>
<proteinExistence type="predicted"/>